<comment type="caution">
    <text evidence="10">The sequence shown here is derived from an EMBL/GenBank/DDBJ whole genome shotgun (WGS) entry which is preliminary data.</text>
</comment>
<evidence type="ECO:0000313" key="10">
    <source>
        <dbReference type="EMBL" id="MFC0472375.1"/>
    </source>
</evidence>
<name>A0ABV6KHG4_9BACI</name>
<dbReference type="EMBL" id="JBHLUX010000074">
    <property type="protein sequence ID" value="MFC0472375.1"/>
    <property type="molecule type" value="Genomic_DNA"/>
</dbReference>
<organism evidence="10 11">
    <name type="scientific">Halalkalibacter kiskunsagensis</name>
    <dbReference type="NCBI Taxonomy" id="1548599"/>
    <lineage>
        <taxon>Bacteria</taxon>
        <taxon>Bacillati</taxon>
        <taxon>Bacillota</taxon>
        <taxon>Bacilli</taxon>
        <taxon>Bacillales</taxon>
        <taxon>Bacillaceae</taxon>
        <taxon>Halalkalibacter</taxon>
    </lineage>
</organism>
<dbReference type="InterPro" id="IPR000811">
    <property type="entry name" value="Glyco_trans_35"/>
</dbReference>
<dbReference type="InterPro" id="IPR035090">
    <property type="entry name" value="Pyridoxal_P_attach_site"/>
</dbReference>
<comment type="function">
    <text evidence="8">Phosphorylase is an important allosteric enzyme in carbohydrate metabolism. Enzymes from different sources differ in their regulatory mechanisms and in their natural substrates. However, all known phosphorylases share catalytic and structural properties.</text>
</comment>
<dbReference type="PANTHER" id="PTHR11468">
    <property type="entry name" value="GLYCOGEN PHOSPHORYLASE"/>
    <property type="match status" value="1"/>
</dbReference>
<evidence type="ECO:0000256" key="9">
    <source>
        <dbReference type="RuleBase" id="RU000587"/>
    </source>
</evidence>
<keyword evidence="5 9" id="KW-0808">Transferase</keyword>
<evidence type="ECO:0000256" key="4">
    <source>
        <dbReference type="ARBA" id="ARBA00022676"/>
    </source>
</evidence>
<gene>
    <name evidence="10" type="ORF">ACFFHM_18275</name>
</gene>
<dbReference type="RefSeq" id="WP_335963867.1">
    <property type="nucleotide sequence ID" value="NZ_JAXBLX010000066.1"/>
</dbReference>
<evidence type="ECO:0000256" key="1">
    <source>
        <dbReference type="ARBA" id="ARBA00001275"/>
    </source>
</evidence>
<dbReference type="CDD" id="cd04300">
    <property type="entry name" value="GT35_Glycogen_Phosphorylase"/>
    <property type="match status" value="1"/>
</dbReference>
<dbReference type="InterPro" id="IPR011833">
    <property type="entry name" value="Glycg_phsphrylas"/>
</dbReference>
<proteinExistence type="inferred from homology"/>
<dbReference type="PIRSF" id="PIRSF000460">
    <property type="entry name" value="Pprylas_GlgP"/>
    <property type="match status" value="1"/>
</dbReference>
<evidence type="ECO:0000256" key="6">
    <source>
        <dbReference type="ARBA" id="ARBA00022898"/>
    </source>
</evidence>
<evidence type="ECO:0000256" key="3">
    <source>
        <dbReference type="ARBA" id="ARBA00006047"/>
    </source>
</evidence>
<dbReference type="PANTHER" id="PTHR11468:SF3">
    <property type="entry name" value="GLYCOGEN PHOSPHORYLASE, LIVER FORM"/>
    <property type="match status" value="1"/>
</dbReference>
<keyword evidence="11" id="KW-1185">Reference proteome</keyword>
<evidence type="ECO:0000256" key="5">
    <source>
        <dbReference type="ARBA" id="ARBA00022679"/>
    </source>
</evidence>
<comment type="cofactor">
    <cofactor evidence="2 9">
        <name>pyridoxal 5'-phosphate</name>
        <dbReference type="ChEBI" id="CHEBI:597326"/>
    </cofactor>
</comment>
<dbReference type="Proteomes" id="UP001589838">
    <property type="component" value="Unassembled WGS sequence"/>
</dbReference>
<evidence type="ECO:0000256" key="7">
    <source>
        <dbReference type="ARBA" id="ARBA00023277"/>
    </source>
</evidence>
<dbReference type="PROSITE" id="PS00102">
    <property type="entry name" value="PHOSPHORYLASE"/>
    <property type="match status" value="1"/>
</dbReference>
<protein>
    <recommendedName>
        <fullName evidence="9">Alpha-1,4 glucan phosphorylase</fullName>
        <ecNumber evidence="9">2.4.1.1</ecNumber>
    </recommendedName>
</protein>
<dbReference type="NCBIfam" id="TIGR02093">
    <property type="entry name" value="P_ylase"/>
    <property type="match status" value="1"/>
</dbReference>
<dbReference type="Pfam" id="PF00343">
    <property type="entry name" value="Phosphorylase"/>
    <property type="match status" value="1"/>
</dbReference>
<dbReference type="SUPFAM" id="SSF53756">
    <property type="entry name" value="UDP-Glycosyltransferase/glycogen phosphorylase"/>
    <property type="match status" value="1"/>
</dbReference>
<comment type="similarity">
    <text evidence="3 9">Belongs to the glycogen phosphorylase family.</text>
</comment>
<evidence type="ECO:0000256" key="8">
    <source>
        <dbReference type="ARBA" id="ARBA00025174"/>
    </source>
</evidence>
<evidence type="ECO:0000313" key="11">
    <source>
        <dbReference type="Proteomes" id="UP001589838"/>
    </source>
</evidence>
<keyword evidence="4 9" id="KW-0328">Glycosyltransferase</keyword>
<dbReference type="Gene3D" id="3.40.50.2000">
    <property type="entry name" value="Glycogen Phosphorylase B"/>
    <property type="match status" value="2"/>
</dbReference>
<keyword evidence="6 9" id="KW-0663">Pyridoxal phosphate</keyword>
<reference evidence="10 11" key="1">
    <citation type="submission" date="2024-09" db="EMBL/GenBank/DDBJ databases">
        <authorList>
            <person name="Sun Q."/>
            <person name="Mori K."/>
        </authorList>
    </citation>
    <scope>NUCLEOTIDE SEQUENCE [LARGE SCALE GENOMIC DNA]</scope>
    <source>
        <strain evidence="10 11">NCAIM B.02610</strain>
    </source>
</reference>
<keyword evidence="7 9" id="KW-0119">Carbohydrate metabolism</keyword>
<sequence length="816" mass="94876">MSITVETLSQLLKEKLTSSFGKSLEEATTKEVFQSTCLIMKDSIHPNWQMTQQTYDQNESKQVYYFSMEFLLGRMIETNLLNMGLLDIYKETLTSLGFNPEDVFREEHDAGLGNGGLGRLAACFLDSLASLELPGYGMGIRYKYGLFQQKVVNGYQVELPDYWLEDEYMWETKRDDKAIEVRFGGTVETTVLNGQLQFQHHDYERVLAIPYDVPIVGYNNNTVNTLRLWSAESTTNHFHFHSSRGHDYYHYLDYKRSIEKISEFLYPDDSYYEGKVLRLKQQYFLVSAGLQSIIRRYKKQNKPLHQLSKHVVIQINDTHPSLVVPELMRLLLDEEKLGWNEAWSITQETVAYTNHTTLSEALEKWPEDMFTTLFPRLYQIIEEINERFCKMLWYDYPELREKIPEMAILAYGQIHMAHLAMVGSFSINGVAKLHTEILKDRVMQPFYTVFPKRFNNKTNGITHRRWLLNVNPNLANVISEAIGTEWIHQPEQLTKIIPFSTDSSFQESIRKVKHENKKRLASYIKEHYNVIIDDQSIVDVHIKRLHGYKRQLLNLFHIIHLYNSYKENPALEMTPRTFIFGAKAAPGYTFAKQVIKLINAVAEKINNHPQVSKNLKVIFLENYQVSLAERIIPAADVSEQISTASKEASGTGNMKLMMNGALTIGTQDGANVEISEFVGNDNIFTFGLTSEEVFAYQQSGEYNARDYYNNDRRLRNVMDLFVNQHFSGDDVDFKDIFYSLLYNNDEYFVLKDFDSYIDTQKHVDQTYQNQSDWLSKSIVNIGHSGAFSSDRTIKQYAQDIWNIRPTKIESHVKTYY</sequence>
<comment type="function">
    <text evidence="9">Allosteric enzyme that catalyzes the rate-limiting step in glycogen catabolism, the phosphorolytic cleavage of glycogen to produce glucose-1-phosphate, and plays a central role in maintaining cellular and organismal glucose homeostasis.</text>
</comment>
<accession>A0ABV6KHG4</accession>
<evidence type="ECO:0000256" key="2">
    <source>
        <dbReference type="ARBA" id="ARBA00001933"/>
    </source>
</evidence>
<comment type="catalytic activity">
    <reaction evidence="1 9">
        <text>[(1-&gt;4)-alpha-D-glucosyl](n) + phosphate = [(1-&gt;4)-alpha-D-glucosyl](n-1) + alpha-D-glucose 1-phosphate</text>
        <dbReference type="Rhea" id="RHEA:41732"/>
        <dbReference type="Rhea" id="RHEA-COMP:9584"/>
        <dbReference type="Rhea" id="RHEA-COMP:9586"/>
        <dbReference type="ChEBI" id="CHEBI:15444"/>
        <dbReference type="ChEBI" id="CHEBI:43474"/>
        <dbReference type="ChEBI" id="CHEBI:58601"/>
        <dbReference type="EC" id="2.4.1.1"/>
    </reaction>
</comment>
<dbReference type="EC" id="2.4.1.1" evidence="9"/>